<dbReference type="EMBL" id="JAMTCD010000015">
    <property type="protein sequence ID" value="MCT7942592.1"/>
    <property type="molecule type" value="Genomic_DNA"/>
</dbReference>
<evidence type="ECO:0000259" key="1">
    <source>
        <dbReference type="Pfam" id="PF14730"/>
    </source>
</evidence>
<comment type="caution">
    <text evidence="2">The sequence shown here is derived from an EMBL/GenBank/DDBJ whole genome shotgun (WGS) entry which is preliminary data.</text>
</comment>
<name>A0A9X2WNF5_9GAMM</name>
<organism evidence="2 3">
    <name type="scientific">Shewanella holmiensis</name>
    <dbReference type="NCBI Taxonomy" id="2952222"/>
    <lineage>
        <taxon>Bacteria</taxon>
        <taxon>Pseudomonadati</taxon>
        <taxon>Pseudomonadota</taxon>
        <taxon>Gammaproteobacteria</taxon>
        <taxon>Alteromonadales</taxon>
        <taxon>Shewanellaceae</taxon>
        <taxon>Shewanella</taxon>
    </lineage>
</organism>
<evidence type="ECO:0000313" key="3">
    <source>
        <dbReference type="Proteomes" id="UP001155546"/>
    </source>
</evidence>
<dbReference type="AlphaFoldDB" id="A0A9X2WNF5"/>
<feature type="domain" description="DUF4468" evidence="1">
    <location>
        <begin position="43"/>
        <end position="113"/>
    </location>
</feature>
<dbReference type="PROSITE" id="PS51257">
    <property type="entry name" value="PROKAR_LIPOPROTEIN"/>
    <property type="match status" value="1"/>
</dbReference>
<proteinExistence type="predicted"/>
<protein>
    <submittedName>
        <fullName evidence="2">DUF4468 domain-containing protein</fullName>
    </submittedName>
</protein>
<evidence type="ECO:0000313" key="2">
    <source>
        <dbReference type="EMBL" id="MCT7942592.1"/>
    </source>
</evidence>
<dbReference type="Proteomes" id="UP001155546">
    <property type="component" value="Unassembled WGS sequence"/>
</dbReference>
<keyword evidence="3" id="KW-1185">Reference proteome</keyword>
<dbReference type="Gene3D" id="3.30.530.80">
    <property type="match status" value="1"/>
</dbReference>
<dbReference type="Pfam" id="PF14730">
    <property type="entry name" value="DUF4468"/>
    <property type="match status" value="1"/>
</dbReference>
<accession>A0A9X2WNF5</accession>
<gene>
    <name evidence="2" type="ORF">NE535_12395</name>
</gene>
<reference evidence="2" key="1">
    <citation type="journal article" date="2023" name="Int. J. Syst. Evol. Microbiol.">
        <title>&lt;i&gt;Shewanella septentrionalis&lt;/i&gt; sp. nov. and &lt;i&gt;Shewanella holmiensis&lt;/i&gt; sp. nov., isolated from Baltic Sea water and sediments.</title>
        <authorList>
            <person name="Martin-Rodriguez A.J."/>
            <person name="Thorell K."/>
            <person name="Joffre E."/>
            <person name="Jensie-Markopoulos S."/>
            <person name="Moore E.R.B."/>
            <person name="Sjoling A."/>
        </authorList>
    </citation>
    <scope>NUCLEOTIDE SEQUENCE</scope>
    <source>
        <strain evidence="2">SP1S2-7</strain>
    </source>
</reference>
<dbReference type="InterPro" id="IPR027823">
    <property type="entry name" value="DUF4468"/>
</dbReference>
<sequence length="161" mass="17943">MKNLFAFVVLVGLSGCATTSMQQVSDQDIQPKEYIYEDLAIDQEQVFKKARDFFAESFGDSTSVVRVSDIDEGKYIGKGIVSWTLSDGIASIQCPSNYTLKFLARDNRAKLELVLNKGIVPGQTCRWDKPTVSGYNEVLALFDSISANLESYLRSNQSDDF</sequence>
<dbReference type="RefSeq" id="WP_261298953.1">
    <property type="nucleotide sequence ID" value="NZ_JAMTCD010000015.1"/>
</dbReference>